<reference evidence="7" key="1">
    <citation type="journal article" date="2019" name="Int. J. Syst. Evol. Microbiol.">
        <title>The Global Catalogue of Microorganisms (GCM) 10K type strain sequencing project: providing services to taxonomists for standard genome sequencing and annotation.</title>
        <authorList>
            <consortium name="The Broad Institute Genomics Platform"/>
            <consortium name="The Broad Institute Genome Sequencing Center for Infectious Disease"/>
            <person name="Wu L."/>
            <person name="Ma J."/>
        </authorList>
    </citation>
    <scope>NUCLEOTIDE SEQUENCE [LARGE SCALE GENOMIC DNA]</scope>
    <source>
        <strain evidence="7">KCTC 42986</strain>
    </source>
</reference>
<feature type="domain" description="4Fe-4S ferredoxin-type" evidence="5">
    <location>
        <begin position="192"/>
        <end position="221"/>
    </location>
</feature>
<protein>
    <submittedName>
        <fullName evidence="6">4Fe-4S binding protein</fullName>
    </submittedName>
</protein>
<name>A0ABV7F7G7_9BURK</name>
<evidence type="ECO:0000259" key="5">
    <source>
        <dbReference type="PROSITE" id="PS51379"/>
    </source>
</evidence>
<gene>
    <name evidence="6" type="ORF">ACFOFO_17260</name>
</gene>
<dbReference type="EMBL" id="JBHRTP010000054">
    <property type="protein sequence ID" value="MFC3109692.1"/>
    <property type="molecule type" value="Genomic_DNA"/>
</dbReference>
<sequence>MSTQFKVCSCNRSMPLDAAAGAKLGEALGTGALPVASELCRRELGSYLQPLQGGDDVVVACTQERALFTELAQQKQAVATIRFVNIRETGGWGADAKQALPKMAALLAVAALPDPEPVPVVGYESGGHVLIVGPAARTLPWARRLASQLDVSVLLTDGRSDEILQDRSFPIFSGHKVRIGGWLGAFKVSWQQANPIDLETCTRCNACVDACPEQAIDLTYQIDLDKCKSHRDCVKACGPIGAIDFMREATDRSGEFDLIFDLSEAPTIALHQPPQGYFAPGADPTRQLNDVLKLTQLVGEFEKPKFFSYKDSLCVHSRNEKIGCNACIEVCSAAAVSHHGNHVTVNPHLCVGCGACTTVCPSGALTYAYPRAPDLGLRLKTLLSTYAKAGGTQAALLFHSKEQGADLIGRLGRMVARGGKGVPARVIPVDLQHTASTGIDLWLSAVAYGAANVAVLLTDEEAPQYVAALTQQMQVAQAILTGLGYAGTHLQLIRATTPVQLESALHGLQPAQAPVARAVFNVAAEKRTTLDFVLEHLLDCAPHQPEEIALPAGALYGTVSVNKATCTLCMSCVGACPASALMDNPASPQLRFLEKNCVQCGLCEKTCPESAITLTPRLLLTDVAKQARVLNEAQPHHCIRCNKPFGTLQMIDNMLAKLAAHSAFSGNLDRIRMCADCRVIDMMENKNETLITPSISELKRQR</sequence>
<comment type="caution">
    <text evidence="6">The sequence shown here is derived from an EMBL/GenBank/DDBJ whole genome shotgun (WGS) entry which is preliminary data.</text>
</comment>
<dbReference type="InterPro" id="IPR017896">
    <property type="entry name" value="4Fe4S_Fe-S-bd"/>
</dbReference>
<dbReference type="Gene3D" id="3.30.70.20">
    <property type="match status" value="3"/>
</dbReference>
<dbReference type="RefSeq" id="WP_390325589.1">
    <property type="nucleotide sequence ID" value="NZ_JBHRTP010000054.1"/>
</dbReference>
<dbReference type="Proteomes" id="UP001595530">
    <property type="component" value="Unassembled WGS sequence"/>
</dbReference>
<keyword evidence="3" id="KW-0408">Iron</keyword>
<evidence type="ECO:0000313" key="6">
    <source>
        <dbReference type="EMBL" id="MFC3109692.1"/>
    </source>
</evidence>
<keyword evidence="7" id="KW-1185">Reference proteome</keyword>
<dbReference type="Pfam" id="PF00037">
    <property type="entry name" value="Fer4"/>
    <property type="match status" value="2"/>
</dbReference>
<proteinExistence type="predicted"/>
<dbReference type="PROSITE" id="PS51379">
    <property type="entry name" value="4FE4S_FER_2"/>
    <property type="match status" value="4"/>
</dbReference>
<feature type="domain" description="4Fe-4S ferredoxin-type" evidence="5">
    <location>
        <begin position="588"/>
        <end position="617"/>
    </location>
</feature>
<dbReference type="PANTHER" id="PTHR43687:SF4">
    <property type="entry name" value="BLR5484 PROTEIN"/>
    <property type="match status" value="1"/>
</dbReference>
<evidence type="ECO:0000256" key="1">
    <source>
        <dbReference type="ARBA" id="ARBA00022485"/>
    </source>
</evidence>
<evidence type="ECO:0000256" key="3">
    <source>
        <dbReference type="ARBA" id="ARBA00023004"/>
    </source>
</evidence>
<dbReference type="PANTHER" id="PTHR43687">
    <property type="entry name" value="ADENYLYLSULFATE REDUCTASE, BETA SUBUNIT"/>
    <property type="match status" value="1"/>
</dbReference>
<dbReference type="InterPro" id="IPR050572">
    <property type="entry name" value="Fe-S_Ferredoxin"/>
</dbReference>
<keyword evidence="2" id="KW-0479">Metal-binding</keyword>
<feature type="domain" description="4Fe-4S ferredoxin-type" evidence="5">
    <location>
        <begin position="341"/>
        <end position="370"/>
    </location>
</feature>
<evidence type="ECO:0000256" key="2">
    <source>
        <dbReference type="ARBA" id="ARBA00022723"/>
    </source>
</evidence>
<evidence type="ECO:0000313" key="7">
    <source>
        <dbReference type="Proteomes" id="UP001595530"/>
    </source>
</evidence>
<dbReference type="Pfam" id="PF13187">
    <property type="entry name" value="Fer4_9"/>
    <property type="match status" value="1"/>
</dbReference>
<dbReference type="PROSITE" id="PS00198">
    <property type="entry name" value="4FE4S_FER_1"/>
    <property type="match status" value="3"/>
</dbReference>
<accession>A0ABV7F7G7</accession>
<dbReference type="SUPFAM" id="SSF54862">
    <property type="entry name" value="4Fe-4S ferredoxins"/>
    <property type="match status" value="1"/>
</dbReference>
<dbReference type="InterPro" id="IPR017900">
    <property type="entry name" value="4Fe4S_Fe_S_CS"/>
</dbReference>
<keyword evidence="1" id="KW-0004">4Fe-4S</keyword>
<organism evidence="6 7">
    <name type="scientific">Undibacterium arcticum</name>
    <dbReference type="NCBI Taxonomy" id="1762892"/>
    <lineage>
        <taxon>Bacteria</taxon>
        <taxon>Pseudomonadati</taxon>
        <taxon>Pseudomonadota</taxon>
        <taxon>Betaproteobacteria</taxon>
        <taxon>Burkholderiales</taxon>
        <taxon>Oxalobacteraceae</taxon>
        <taxon>Undibacterium</taxon>
    </lineage>
</organism>
<evidence type="ECO:0000256" key="4">
    <source>
        <dbReference type="ARBA" id="ARBA00023014"/>
    </source>
</evidence>
<feature type="domain" description="4Fe-4S ferredoxin-type" evidence="5">
    <location>
        <begin position="557"/>
        <end position="586"/>
    </location>
</feature>
<keyword evidence="4" id="KW-0411">Iron-sulfur</keyword>